<sequence length="275" mass="31448">MEMVCLTPGIENFMKTVKLGECGLSYAVVSIMGPQSSGGLVLINVDPINDLNVHVWVDLDPDVFLSFGLSCRNERTVAIDDYVAKLSYYLVPSLKKFMIKREGRANDRRMSLKRREKGEGHHKMRRCAIVASHLGCQTSRSQTTKGIWLARCVDIEPCTIVMDLEGSDGRERERWCHDIVHSSENLEPILREDIQKIWDSVRKPHEHKDTPLSEFFNVEVVALSSFEEKRRTIQGAGLGPLLMELFFPQQVEIFALRKATLCYYYDKYTFIILAS</sequence>
<name>A0A835RJ45_VANPL</name>
<dbReference type="Gene3D" id="3.40.50.300">
    <property type="entry name" value="P-loop containing nucleotide triphosphate hydrolases"/>
    <property type="match status" value="1"/>
</dbReference>
<proteinExistence type="predicted"/>
<dbReference type="AlphaFoldDB" id="A0A835RJ45"/>
<dbReference type="InterPro" id="IPR027417">
    <property type="entry name" value="P-loop_NTPase"/>
</dbReference>
<dbReference type="Pfam" id="PF05879">
    <property type="entry name" value="RHD3_GTPase"/>
    <property type="match status" value="2"/>
</dbReference>
<dbReference type="GO" id="GO:0005783">
    <property type="term" value="C:endoplasmic reticulum"/>
    <property type="evidence" value="ECO:0007669"/>
    <property type="project" value="TreeGrafter"/>
</dbReference>
<dbReference type="InterPro" id="IPR008803">
    <property type="entry name" value="RHD3/Sey1"/>
</dbReference>
<gene>
    <name evidence="1" type="ORF">HPP92_006469</name>
</gene>
<dbReference type="Proteomes" id="UP000636800">
    <property type="component" value="Chromosome 2"/>
</dbReference>
<dbReference type="PANTHER" id="PTHR45923">
    <property type="entry name" value="PROTEIN SEY1"/>
    <property type="match status" value="1"/>
</dbReference>
<reference evidence="1 2" key="1">
    <citation type="journal article" date="2020" name="Nat. Food">
        <title>A phased Vanilla planifolia genome enables genetic improvement of flavour and production.</title>
        <authorList>
            <person name="Hasing T."/>
            <person name="Tang H."/>
            <person name="Brym M."/>
            <person name="Khazi F."/>
            <person name="Huang T."/>
            <person name="Chambers A.H."/>
        </authorList>
    </citation>
    <scope>NUCLEOTIDE SEQUENCE [LARGE SCALE GENOMIC DNA]</scope>
    <source>
        <tissue evidence="1">Leaf</tissue>
    </source>
</reference>
<dbReference type="GO" id="GO:0003924">
    <property type="term" value="F:GTPase activity"/>
    <property type="evidence" value="ECO:0007669"/>
    <property type="project" value="TreeGrafter"/>
</dbReference>
<dbReference type="GO" id="GO:0016320">
    <property type="term" value="P:endoplasmic reticulum membrane fusion"/>
    <property type="evidence" value="ECO:0007669"/>
    <property type="project" value="TreeGrafter"/>
</dbReference>
<evidence type="ECO:0000313" key="1">
    <source>
        <dbReference type="EMBL" id="KAG0493071.1"/>
    </source>
</evidence>
<accession>A0A835RJ45</accession>
<comment type="caution">
    <text evidence="1">The sequence shown here is derived from an EMBL/GenBank/DDBJ whole genome shotgun (WGS) entry which is preliminary data.</text>
</comment>
<organism evidence="1 2">
    <name type="scientific">Vanilla planifolia</name>
    <name type="common">Vanilla</name>
    <dbReference type="NCBI Taxonomy" id="51239"/>
    <lineage>
        <taxon>Eukaryota</taxon>
        <taxon>Viridiplantae</taxon>
        <taxon>Streptophyta</taxon>
        <taxon>Embryophyta</taxon>
        <taxon>Tracheophyta</taxon>
        <taxon>Spermatophyta</taxon>
        <taxon>Magnoliopsida</taxon>
        <taxon>Liliopsida</taxon>
        <taxon>Asparagales</taxon>
        <taxon>Orchidaceae</taxon>
        <taxon>Vanilloideae</taxon>
        <taxon>Vanilleae</taxon>
        <taxon>Vanilla</taxon>
    </lineage>
</organism>
<dbReference type="PANTHER" id="PTHR45923:SF2">
    <property type="entry name" value="PROTEIN SEY1"/>
    <property type="match status" value="1"/>
</dbReference>
<evidence type="ECO:0000313" key="2">
    <source>
        <dbReference type="Proteomes" id="UP000636800"/>
    </source>
</evidence>
<keyword evidence="2" id="KW-1185">Reference proteome</keyword>
<dbReference type="EMBL" id="JADCNL010000002">
    <property type="protein sequence ID" value="KAG0493071.1"/>
    <property type="molecule type" value="Genomic_DNA"/>
</dbReference>
<protein>
    <submittedName>
        <fullName evidence="1">Uncharacterized protein</fullName>
    </submittedName>
</protein>